<keyword evidence="2" id="KW-1185">Reference proteome</keyword>
<proteinExistence type="predicted"/>
<dbReference type="EMBL" id="LSRX01000220">
    <property type="protein sequence ID" value="OLQ04005.1"/>
    <property type="molecule type" value="Genomic_DNA"/>
</dbReference>
<comment type="caution">
    <text evidence="1">The sequence shown here is derived from an EMBL/GenBank/DDBJ whole genome shotgun (WGS) entry which is preliminary data.</text>
</comment>
<dbReference type="AlphaFoldDB" id="A0A1Q9E9B0"/>
<name>A0A1Q9E9B0_SYMMI</name>
<reference evidence="1 2" key="1">
    <citation type="submission" date="2016-02" db="EMBL/GenBank/DDBJ databases">
        <title>Genome analysis of coral dinoflagellate symbionts highlights evolutionary adaptations to a symbiotic lifestyle.</title>
        <authorList>
            <person name="Aranda M."/>
            <person name="Li Y."/>
            <person name="Liew Y.J."/>
            <person name="Baumgarten S."/>
            <person name="Simakov O."/>
            <person name="Wilson M."/>
            <person name="Piel J."/>
            <person name="Ashoor H."/>
            <person name="Bougouffa S."/>
            <person name="Bajic V.B."/>
            <person name="Ryu T."/>
            <person name="Ravasi T."/>
            <person name="Bayer T."/>
            <person name="Micklem G."/>
            <person name="Kim H."/>
            <person name="Bhak J."/>
            <person name="Lajeunesse T.C."/>
            <person name="Voolstra C.R."/>
        </authorList>
    </citation>
    <scope>NUCLEOTIDE SEQUENCE [LARGE SCALE GENOMIC DNA]</scope>
    <source>
        <strain evidence="1 2">CCMP2467</strain>
    </source>
</reference>
<protein>
    <submittedName>
        <fullName evidence="1">Uncharacterized protein</fullName>
    </submittedName>
</protein>
<evidence type="ECO:0000313" key="2">
    <source>
        <dbReference type="Proteomes" id="UP000186817"/>
    </source>
</evidence>
<accession>A0A1Q9E9B0</accession>
<dbReference type="Proteomes" id="UP000186817">
    <property type="component" value="Unassembled WGS sequence"/>
</dbReference>
<gene>
    <name evidence="1" type="ORF">AK812_SmicGene12965</name>
</gene>
<evidence type="ECO:0000313" key="1">
    <source>
        <dbReference type="EMBL" id="OLQ04005.1"/>
    </source>
</evidence>
<sequence length="174" mass="19649">MLDVAVQAGHRMPPLREATNILQTDDVVGSAFLPVLHALQRELAEDARFMSEQDAAYKELMPFAESDLRPAAREYRAALRAEYDLVLRHVEPCREAMELAALCDPRFRHMPWTTTSSERLEIRRRFTEKVLDAALRTAESLVCQPEQALVPLGTLPGRLWPARGADWNATVPTV</sequence>
<organism evidence="1 2">
    <name type="scientific">Symbiodinium microadriaticum</name>
    <name type="common">Dinoflagellate</name>
    <name type="synonym">Zooxanthella microadriatica</name>
    <dbReference type="NCBI Taxonomy" id="2951"/>
    <lineage>
        <taxon>Eukaryota</taxon>
        <taxon>Sar</taxon>
        <taxon>Alveolata</taxon>
        <taxon>Dinophyceae</taxon>
        <taxon>Suessiales</taxon>
        <taxon>Symbiodiniaceae</taxon>
        <taxon>Symbiodinium</taxon>
    </lineage>
</organism>